<gene>
    <name evidence="1" type="ORF">NCTC13316_02329</name>
</gene>
<organism evidence="1 2">
    <name type="scientific">Legionella busanensis</name>
    <dbReference type="NCBI Taxonomy" id="190655"/>
    <lineage>
        <taxon>Bacteria</taxon>
        <taxon>Pseudomonadati</taxon>
        <taxon>Pseudomonadota</taxon>
        <taxon>Gammaproteobacteria</taxon>
        <taxon>Legionellales</taxon>
        <taxon>Legionellaceae</taxon>
        <taxon>Legionella</taxon>
    </lineage>
</organism>
<keyword evidence="1" id="KW-0808">Transferase</keyword>
<dbReference type="AlphaFoldDB" id="A0A378JLX8"/>
<dbReference type="OrthoDB" id="9787807at2"/>
<keyword evidence="2" id="KW-1185">Reference proteome</keyword>
<evidence type="ECO:0000313" key="1">
    <source>
        <dbReference type="EMBL" id="STX52225.1"/>
    </source>
</evidence>
<dbReference type="GO" id="GO:0032259">
    <property type="term" value="P:methylation"/>
    <property type="evidence" value="ECO:0007669"/>
    <property type="project" value="UniProtKB-KW"/>
</dbReference>
<reference evidence="1 2" key="1">
    <citation type="submission" date="2018-06" db="EMBL/GenBank/DDBJ databases">
        <authorList>
            <consortium name="Pathogen Informatics"/>
            <person name="Doyle S."/>
        </authorList>
    </citation>
    <scope>NUCLEOTIDE SEQUENCE [LARGE SCALE GENOMIC DNA]</scope>
    <source>
        <strain evidence="1 2">NCTC13316</strain>
    </source>
</reference>
<keyword evidence="1" id="KW-0489">Methyltransferase</keyword>
<dbReference type="GO" id="GO:0008168">
    <property type="term" value="F:methyltransferase activity"/>
    <property type="evidence" value="ECO:0007669"/>
    <property type="project" value="UniProtKB-KW"/>
</dbReference>
<proteinExistence type="predicted"/>
<sequence length="228" mass="26266">MSNLVLWGHHVDEYQEMFALSDKDLAGKILEYGSGPSAFNTEISEDKKHCISCDPLFVLDKATLITKTTLVFSDMLEKLTHNQDKFNFIAYGSLQGFIQKRRLGMQAFFNDYVQGKKEKRYLPLKDIILPFSDFSFDLALSSHYLFANIEEQDVDFHIAVIKELARVAKEVRIFPLVNRFNETSPQLGPVMLQLQQENYGLEVRSVDYNLQPKGNAMLRVWAQQCELN</sequence>
<protein>
    <submittedName>
        <fullName evidence="1">SAM-dependent methyltransferase</fullName>
    </submittedName>
</protein>
<dbReference type="Proteomes" id="UP000254794">
    <property type="component" value="Unassembled WGS sequence"/>
</dbReference>
<accession>A0A378JLX8</accession>
<dbReference type="RefSeq" id="WP_115331797.1">
    <property type="nucleotide sequence ID" value="NZ_CAAAHP010000005.1"/>
</dbReference>
<evidence type="ECO:0000313" key="2">
    <source>
        <dbReference type="Proteomes" id="UP000254794"/>
    </source>
</evidence>
<name>A0A378JLX8_9GAMM</name>
<dbReference type="EMBL" id="UGOD01000001">
    <property type="protein sequence ID" value="STX52225.1"/>
    <property type="molecule type" value="Genomic_DNA"/>
</dbReference>